<dbReference type="SUPFAM" id="SSF54427">
    <property type="entry name" value="NTF2-like"/>
    <property type="match status" value="1"/>
</dbReference>
<dbReference type="Pfam" id="PF07366">
    <property type="entry name" value="SnoaL"/>
    <property type="match status" value="1"/>
</dbReference>
<feature type="chain" id="PRO_5045853448" description="Polyketide cyclase" evidence="2">
    <location>
        <begin position="25"/>
        <end position="190"/>
    </location>
</feature>
<dbReference type="InterPro" id="IPR009959">
    <property type="entry name" value="Cyclase_SnoaL-like"/>
</dbReference>
<evidence type="ECO:0000313" key="3">
    <source>
        <dbReference type="EMBL" id="NBI54261.1"/>
    </source>
</evidence>
<evidence type="ECO:0008006" key="5">
    <source>
        <dbReference type="Google" id="ProtNLM"/>
    </source>
</evidence>
<keyword evidence="4" id="KW-1185">Reference proteome</keyword>
<evidence type="ECO:0000256" key="1">
    <source>
        <dbReference type="SAM" id="Coils"/>
    </source>
</evidence>
<feature type="coiled-coil region" evidence="1">
    <location>
        <begin position="21"/>
        <end position="55"/>
    </location>
</feature>
<dbReference type="PANTHER" id="PTHR38436:SF1">
    <property type="entry name" value="ESTER CYCLASE"/>
    <property type="match status" value="1"/>
</dbReference>
<protein>
    <recommendedName>
        <fullName evidence="5">Polyketide cyclase</fullName>
    </recommendedName>
</protein>
<accession>A0ABW9YLY0</accession>
<evidence type="ECO:0000256" key="2">
    <source>
        <dbReference type="SAM" id="SignalP"/>
    </source>
</evidence>
<reference evidence="3 4" key="1">
    <citation type="journal article" date="2017" name="Int. J. Syst. Evol. Microbiol.">
        <title>Photobacterium alginatilyticum sp. nov., a marine bacterium isolated from bottom seawater.</title>
        <authorList>
            <person name="Wang X."/>
            <person name="Wang Y."/>
            <person name="Yang X."/>
            <person name="Sun H."/>
            <person name="Li B."/>
            <person name="Zhang X.H."/>
        </authorList>
    </citation>
    <scope>NUCLEOTIDE SEQUENCE [LARGE SCALE GENOMIC DNA]</scope>
    <source>
        <strain evidence="3 4">P03D4</strain>
    </source>
</reference>
<evidence type="ECO:0000313" key="4">
    <source>
        <dbReference type="Proteomes" id="UP000738517"/>
    </source>
</evidence>
<dbReference type="InterPro" id="IPR032710">
    <property type="entry name" value="NTF2-like_dom_sf"/>
</dbReference>
<dbReference type="RefSeq" id="WP_160653926.1">
    <property type="nucleotide sequence ID" value="NZ_RSEJ01000018.1"/>
</dbReference>
<dbReference type="PANTHER" id="PTHR38436">
    <property type="entry name" value="POLYKETIDE CYCLASE SNOAL-LIKE DOMAIN"/>
    <property type="match status" value="1"/>
</dbReference>
<keyword evidence="2" id="KW-0732">Signal</keyword>
<dbReference type="EMBL" id="RSEJ01000018">
    <property type="protein sequence ID" value="NBI54261.1"/>
    <property type="molecule type" value="Genomic_DNA"/>
</dbReference>
<keyword evidence="1" id="KW-0175">Coiled coil</keyword>
<organism evidence="3 4">
    <name type="scientific">Photobacterium alginatilyticum</name>
    <dbReference type="NCBI Taxonomy" id="1775171"/>
    <lineage>
        <taxon>Bacteria</taxon>
        <taxon>Pseudomonadati</taxon>
        <taxon>Pseudomonadota</taxon>
        <taxon>Gammaproteobacteria</taxon>
        <taxon>Vibrionales</taxon>
        <taxon>Vibrionaceae</taxon>
        <taxon>Photobacterium</taxon>
    </lineage>
</organism>
<comment type="caution">
    <text evidence="3">The sequence shown here is derived from an EMBL/GenBank/DDBJ whole genome shotgun (WGS) entry which is preliminary data.</text>
</comment>
<sequence>MNTFIKPLLIASLALGITANTAMASESVAELKAQIAELQAQVNAHKAERAQTAKHLETFDELDLVAFNNRDMKRIGEIHADNVIVHNPDGTQTSPFPPHSEELEFLFDVFDFKVTDHIVGFGHGEWTAGISISEGRWVKPLTFPDGTVKQPTGQKVRIKIATIARWENGRIAEEYLFWDNADWNKQIGLE</sequence>
<name>A0ABW9YLY0_9GAMM</name>
<gene>
    <name evidence="3" type="ORF">EIZ48_17075</name>
</gene>
<feature type="signal peptide" evidence="2">
    <location>
        <begin position="1"/>
        <end position="24"/>
    </location>
</feature>
<dbReference type="Gene3D" id="3.10.450.50">
    <property type="match status" value="1"/>
</dbReference>
<dbReference type="Proteomes" id="UP000738517">
    <property type="component" value="Unassembled WGS sequence"/>
</dbReference>
<proteinExistence type="predicted"/>